<comment type="caution">
    <text evidence="9">Lacks conserved residue(s) required for the propagation of feature annotation.</text>
</comment>
<feature type="transmembrane region" description="Helical" evidence="9">
    <location>
        <begin position="98"/>
        <end position="117"/>
    </location>
</feature>
<feature type="transmembrane region" description="Helical" evidence="9">
    <location>
        <begin position="123"/>
        <end position="142"/>
    </location>
</feature>
<keyword evidence="2 9" id="KW-1003">Cell membrane</keyword>
<sequence length="221" mass="24516">MPASSNIPPESPNPEKAVSKTAISEALSPDPIPRNRWVVFLTIALLGAAADLLTKQWMFSWRGLPGTQDPWWLIENYVGIETAVNPGAVFGMGAGRGLLFASLSVVAGIGIMVWLFALRAAHQWWLTIALACVMAGIFGNLYDRLGLWWFPEYPQEWKSGVRDWILFQASPAWKWPNFNIADSLLVTGAGMLLWQSFFPNNSTDRPTHTKRAPILGPHKTS</sequence>
<accession>A0A517MK17</accession>
<dbReference type="PANTHER" id="PTHR33695">
    <property type="entry name" value="LIPOPROTEIN SIGNAL PEPTIDASE"/>
    <property type="match status" value="1"/>
</dbReference>
<comment type="pathway">
    <text evidence="9">Protein modification; lipoprotein biosynthesis (signal peptide cleavage).</text>
</comment>
<evidence type="ECO:0000313" key="13">
    <source>
        <dbReference type="Proteomes" id="UP000320672"/>
    </source>
</evidence>
<proteinExistence type="inferred from homology"/>
<comment type="catalytic activity">
    <reaction evidence="9">
        <text>Release of signal peptides from bacterial membrane prolipoproteins. Hydrolyzes -Xaa-Yaa-Zaa-|-(S,diacylglyceryl)Cys-, in which Xaa is hydrophobic (preferably Leu), and Yaa (Ala or Ser) and Zaa (Gly or Ala) have small, neutral side chains.</text>
        <dbReference type="EC" id="3.4.23.36"/>
    </reaction>
</comment>
<dbReference type="GO" id="GO:0006508">
    <property type="term" value="P:proteolysis"/>
    <property type="evidence" value="ECO:0007669"/>
    <property type="project" value="UniProtKB-KW"/>
</dbReference>
<keyword evidence="7 9" id="KW-1133">Transmembrane helix</keyword>
<comment type="subcellular location">
    <subcellularLocation>
        <location evidence="9">Cell membrane</location>
        <topology evidence="9">Multi-pass membrane protein</topology>
    </subcellularLocation>
</comment>
<evidence type="ECO:0000256" key="6">
    <source>
        <dbReference type="ARBA" id="ARBA00022801"/>
    </source>
</evidence>
<evidence type="ECO:0000256" key="5">
    <source>
        <dbReference type="ARBA" id="ARBA00022750"/>
    </source>
</evidence>
<keyword evidence="13" id="KW-1185">Reference proteome</keyword>
<evidence type="ECO:0000256" key="11">
    <source>
        <dbReference type="SAM" id="MobiDB-lite"/>
    </source>
</evidence>
<keyword evidence="5 9" id="KW-0064">Aspartyl protease</keyword>
<evidence type="ECO:0000256" key="9">
    <source>
        <dbReference type="HAMAP-Rule" id="MF_00161"/>
    </source>
</evidence>
<name>A0A517MK17_9BACT</name>
<dbReference type="PRINTS" id="PR00781">
    <property type="entry name" value="LIPOSIGPTASE"/>
</dbReference>
<dbReference type="EMBL" id="CP036262">
    <property type="protein sequence ID" value="QDS95241.1"/>
    <property type="molecule type" value="Genomic_DNA"/>
</dbReference>
<dbReference type="AlphaFoldDB" id="A0A517MK17"/>
<keyword evidence="4 9" id="KW-0812">Transmembrane</keyword>
<evidence type="ECO:0000256" key="8">
    <source>
        <dbReference type="ARBA" id="ARBA00023136"/>
    </source>
</evidence>
<keyword evidence="8 9" id="KW-0472">Membrane</keyword>
<dbReference type="GO" id="GO:0004190">
    <property type="term" value="F:aspartic-type endopeptidase activity"/>
    <property type="evidence" value="ECO:0007669"/>
    <property type="project" value="UniProtKB-UniRule"/>
</dbReference>
<keyword evidence="6 9" id="KW-0378">Hydrolase</keyword>
<dbReference type="Proteomes" id="UP000320672">
    <property type="component" value="Chromosome"/>
</dbReference>
<keyword evidence="3 9" id="KW-0645">Protease</keyword>
<evidence type="ECO:0000256" key="1">
    <source>
        <dbReference type="ARBA" id="ARBA00006139"/>
    </source>
</evidence>
<evidence type="ECO:0000313" key="12">
    <source>
        <dbReference type="EMBL" id="QDS95241.1"/>
    </source>
</evidence>
<comment type="similarity">
    <text evidence="1 9 10">Belongs to the peptidase A8 family.</text>
</comment>
<comment type="function">
    <text evidence="9">This protein specifically catalyzes the removal of signal peptides from prolipoproteins.</text>
</comment>
<dbReference type="Pfam" id="PF01252">
    <property type="entry name" value="Peptidase_A8"/>
    <property type="match status" value="1"/>
</dbReference>
<protein>
    <recommendedName>
        <fullName evidence="9">Lipoprotein signal peptidase</fullName>
        <ecNumber evidence="9">3.4.23.36</ecNumber>
    </recommendedName>
    <alternativeName>
        <fullName evidence="9">Prolipoprotein signal peptidase</fullName>
    </alternativeName>
    <alternativeName>
        <fullName evidence="9">Signal peptidase II</fullName>
        <shortName evidence="9">SPase II</shortName>
    </alternativeName>
</protein>
<feature type="active site" evidence="9">
    <location>
        <position position="182"/>
    </location>
</feature>
<evidence type="ECO:0000256" key="3">
    <source>
        <dbReference type="ARBA" id="ARBA00022670"/>
    </source>
</evidence>
<dbReference type="PANTHER" id="PTHR33695:SF1">
    <property type="entry name" value="LIPOPROTEIN SIGNAL PEPTIDASE"/>
    <property type="match status" value="1"/>
</dbReference>
<dbReference type="RefSeq" id="WP_246109506.1">
    <property type="nucleotide sequence ID" value="NZ_CP036262.1"/>
</dbReference>
<evidence type="ECO:0000256" key="4">
    <source>
        <dbReference type="ARBA" id="ARBA00022692"/>
    </source>
</evidence>
<dbReference type="EC" id="3.4.23.36" evidence="9"/>
<gene>
    <name evidence="9 12" type="primary">lspA</name>
    <name evidence="12" type="ORF">FF011L_40340</name>
</gene>
<evidence type="ECO:0000256" key="10">
    <source>
        <dbReference type="RuleBase" id="RU004181"/>
    </source>
</evidence>
<dbReference type="KEGG" id="rml:FF011L_40340"/>
<dbReference type="HAMAP" id="MF_00161">
    <property type="entry name" value="LspA"/>
    <property type="match status" value="1"/>
</dbReference>
<dbReference type="UniPathway" id="UPA00665"/>
<evidence type="ECO:0000256" key="2">
    <source>
        <dbReference type="ARBA" id="ARBA00022475"/>
    </source>
</evidence>
<reference evidence="12 13" key="1">
    <citation type="submission" date="2019-02" db="EMBL/GenBank/DDBJ databases">
        <title>Deep-cultivation of Planctomycetes and their phenomic and genomic characterization uncovers novel biology.</title>
        <authorList>
            <person name="Wiegand S."/>
            <person name="Jogler M."/>
            <person name="Boedeker C."/>
            <person name="Pinto D."/>
            <person name="Vollmers J."/>
            <person name="Rivas-Marin E."/>
            <person name="Kohn T."/>
            <person name="Peeters S.H."/>
            <person name="Heuer A."/>
            <person name="Rast P."/>
            <person name="Oberbeckmann S."/>
            <person name="Bunk B."/>
            <person name="Jeske O."/>
            <person name="Meyerdierks A."/>
            <person name="Storesund J.E."/>
            <person name="Kallscheuer N."/>
            <person name="Luecker S."/>
            <person name="Lage O.M."/>
            <person name="Pohl T."/>
            <person name="Merkel B.J."/>
            <person name="Hornburger P."/>
            <person name="Mueller R.-W."/>
            <person name="Bruemmer F."/>
            <person name="Labrenz M."/>
            <person name="Spormann A.M."/>
            <person name="Op den Camp H."/>
            <person name="Overmann J."/>
            <person name="Amann R."/>
            <person name="Jetten M.S.M."/>
            <person name="Mascher T."/>
            <person name="Medema M.H."/>
            <person name="Devos D.P."/>
            <person name="Kaster A.-K."/>
            <person name="Ovreas L."/>
            <person name="Rohde M."/>
            <person name="Galperin M.Y."/>
            <person name="Jogler C."/>
        </authorList>
    </citation>
    <scope>NUCLEOTIDE SEQUENCE [LARGE SCALE GENOMIC DNA]</scope>
    <source>
        <strain evidence="12 13">FF011L</strain>
    </source>
</reference>
<keyword evidence="12" id="KW-0449">Lipoprotein</keyword>
<evidence type="ECO:0000256" key="7">
    <source>
        <dbReference type="ARBA" id="ARBA00022989"/>
    </source>
</evidence>
<feature type="region of interest" description="Disordered" evidence="11">
    <location>
        <begin position="1"/>
        <end position="20"/>
    </location>
</feature>
<feature type="transmembrane region" description="Helical" evidence="9">
    <location>
        <begin position="37"/>
        <end position="54"/>
    </location>
</feature>
<feature type="active site" evidence="9">
    <location>
        <position position="163"/>
    </location>
</feature>
<organism evidence="12 13">
    <name type="scientific">Roseimaritima multifibrata</name>
    <dbReference type="NCBI Taxonomy" id="1930274"/>
    <lineage>
        <taxon>Bacteria</taxon>
        <taxon>Pseudomonadati</taxon>
        <taxon>Planctomycetota</taxon>
        <taxon>Planctomycetia</taxon>
        <taxon>Pirellulales</taxon>
        <taxon>Pirellulaceae</taxon>
        <taxon>Roseimaritima</taxon>
    </lineage>
</organism>
<dbReference type="GO" id="GO:0005886">
    <property type="term" value="C:plasma membrane"/>
    <property type="evidence" value="ECO:0007669"/>
    <property type="project" value="UniProtKB-SubCell"/>
</dbReference>
<dbReference type="InterPro" id="IPR001872">
    <property type="entry name" value="Peptidase_A8"/>
</dbReference>